<dbReference type="Proteomes" id="UP000295985">
    <property type="component" value="Unassembled WGS sequence"/>
</dbReference>
<dbReference type="EMBL" id="QDKK01000001">
    <property type="protein sequence ID" value="PWC25854.1"/>
    <property type="molecule type" value="Genomic_DNA"/>
</dbReference>
<proteinExistence type="predicted"/>
<evidence type="ECO:0000313" key="1">
    <source>
        <dbReference type="EMBL" id="PWC25854.1"/>
    </source>
</evidence>
<reference evidence="1 2" key="1">
    <citation type="submission" date="2018-04" db="EMBL/GenBank/DDBJ databases">
        <title>Brenneria corticis sp.nov.</title>
        <authorList>
            <person name="Li Y."/>
        </authorList>
    </citation>
    <scope>NUCLEOTIDE SEQUENCE [LARGE SCALE GENOMIC DNA]</scope>
    <source>
        <strain evidence="1 2">LMG 2694</strain>
    </source>
</reference>
<evidence type="ECO:0000313" key="2">
    <source>
        <dbReference type="Proteomes" id="UP000295985"/>
    </source>
</evidence>
<sequence length="61" mass="6946">MRRDENQRNGEYTGFGGGLIAAEAAHTAVKHHRTLSEPRWKMYLILRILIGRAKLLATLSR</sequence>
<protein>
    <submittedName>
        <fullName evidence="1">Uncharacterized protein</fullName>
    </submittedName>
</protein>
<organism evidence="1 2">
    <name type="scientific">Brenneria nigrifluens DSM 30175 = ATCC 13028</name>
    <dbReference type="NCBI Taxonomy" id="1121120"/>
    <lineage>
        <taxon>Bacteria</taxon>
        <taxon>Pseudomonadati</taxon>
        <taxon>Pseudomonadota</taxon>
        <taxon>Gammaproteobacteria</taxon>
        <taxon>Enterobacterales</taxon>
        <taxon>Pectobacteriaceae</taxon>
        <taxon>Brenneria</taxon>
    </lineage>
</organism>
<gene>
    <name evidence="1" type="ORF">DDT54_00535</name>
</gene>
<dbReference type="AlphaFoldDB" id="A0A2U1UVZ5"/>
<accession>A0A2U1UVZ5</accession>
<name>A0A2U1UVZ5_9GAMM</name>
<comment type="caution">
    <text evidence="1">The sequence shown here is derived from an EMBL/GenBank/DDBJ whole genome shotgun (WGS) entry which is preliminary data.</text>
</comment>